<evidence type="ECO:0000313" key="10">
    <source>
        <dbReference type="EMBL" id="RFC55593.1"/>
    </source>
</evidence>
<keyword evidence="6 7" id="KW-0472">Membrane</keyword>
<evidence type="ECO:0000259" key="9">
    <source>
        <dbReference type="PROSITE" id="PS51846"/>
    </source>
</evidence>
<keyword evidence="11" id="KW-1185">Reference proteome</keyword>
<protein>
    <submittedName>
        <fullName evidence="10">HlyC/CorC family transporter</fullName>
    </submittedName>
</protein>
<dbReference type="Gene3D" id="3.10.580.10">
    <property type="entry name" value="CBS-domain"/>
    <property type="match status" value="1"/>
</dbReference>
<dbReference type="GO" id="GO:0050660">
    <property type="term" value="F:flavin adenine dinucleotide binding"/>
    <property type="evidence" value="ECO:0007669"/>
    <property type="project" value="InterPro"/>
</dbReference>
<dbReference type="Pfam" id="PF00571">
    <property type="entry name" value="CBS"/>
    <property type="match status" value="1"/>
</dbReference>
<evidence type="ECO:0000256" key="6">
    <source>
        <dbReference type="ARBA" id="ARBA00023136"/>
    </source>
</evidence>
<feature type="transmembrane region" description="Helical" evidence="8">
    <location>
        <begin position="127"/>
        <end position="148"/>
    </location>
</feature>
<comment type="subcellular location">
    <subcellularLocation>
        <location evidence="1">Membrane</location>
        <topology evidence="1">Multi-pass membrane protein</topology>
    </subcellularLocation>
</comment>
<keyword evidence="3" id="KW-0677">Repeat</keyword>
<dbReference type="SUPFAM" id="SSF54631">
    <property type="entry name" value="CBS-domain pair"/>
    <property type="match status" value="1"/>
</dbReference>
<keyword evidence="2 7" id="KW-0812">Transmembrane</keyword>
<dbReference type="EMBL" id="QURB01000001">
    <property type="protein sequence ID" value="RFC55593.1"/>
    <property type="molecule type" value="Genomic_DNA"/>
</dbReference>
<dbReference type="AlphaFoldDB" id="A0A3E1F1H0"/>
<feature type="transmembrane region" description="Helical" evidence="8">
    <location>
        <begin position="96"/>
        <end position="115"/>
    </location>
</feature>
<evidence type="ECO:0000256" key="8">
    <source>
        <dbReference type="SAM" id="Phobius"/>
    </source>
</evidence>
<dbReference type="InterPro" id="IPR044751">
    <property type="entry name" value="Ion_transp-like_CBS"/>
</dbReference>
<organism evidence="10 11">
    <name type="scientific">Brumimicrobium aurantiacum</name>
    <dbReference type="NCBI Taxonomy" id="1737063"/>
    <lineage>
        <taxon>Bacteria</taxon>
        <taxon>Pseudomonadati</taxon>
        <taxon>Bacteroidota</taxon>
        <taxon>Flavobacteriia</taxon>
        <taxon>Flavobacteriales</taxon>
        <taxon>Crocinitomicaceae</taxon>
        <taxon>Brumimicrobium</taxon>
    </lineage>
</organism>
<proteinExistence type="predicted"/>
<dbReference type="InterPro" id="IPR046342">
    <property type="entry name" value="CBS_dom_sf"/>
</dbReference>
<evidence type="ECO:0000256" key="3">
    <source>
        <dbReference type="ARBA" id="ARBA00022737"/>
    </source>
</evidence>
<dbReference type="PANTHER" id="PTHR22777">
    <property type="entry name" value="HEMOLYSIN-RELATED"/>
    <property type="match status" value="1"/>
</dbReference>
<evidence type="ECO:0000256" key="4">
    <source>
        <dbReference type="ARBA" id="ARBA00022989"/>
    </source>
</evidence>
<dbReference type="GO" id="GO:0005886">
    <property type="term" value="C:plasma membrane"/>
    <property type="evidence" value="ECO:0007669"/>
    <property type="project" value="TreeGrafter"/>
</dbReference>
<dbReference type="InterPro" id="IPR016169">
    <property type="entry name" value="FAD-bd_PCMH_sub2"/>
</dbReference>
<evidence type="ECO:0000313" key="11">
    <source>
        <dbReference type="Proteomes" id="UP000257127"/>
    </source>
</evidence>
<dbReference type="Proteomes" id="UP000257127">
    <property type="component" value="Unassembled WGS sequence"/>
</dbReference>
<dbReference type="InterPro" id="IPR005170">
    <property type="entry name" value="Transptr-assoc_dom"/>
</dbReference>
<dbReference type="SUPFAM" id="SSF56176">
    <property type="entry name" value="FAD-binding/transporter-associated domain-like"/>
    <property type="match status" value="1"/>
</dbReference>
<comment type="caution">
    <text evidence="10">The sequence shown here is derived from an EMBL/GenBank/DDBJ whole genome shotgun (WGS) entry which is preliminary data.</text>
</comment>
<keyword evidence="5" id="KW-0129">CBS domain</keyword>
<dbReference type="OrthoDB" id="9798188at2"/>
<accession>A0A3E1F1H0</accession>
<feature type="transmembrane region" description="Helical" evidence="8">
    <location>
        <begin position="6"/>
        <end position="29"/>
    </location>
</feature>
<name>A0A3E1F1H0_9FLAO</name>
<dbReference type="RefSeq" id="WP_116879428.1">
    <property type="nucleotide sequence ID" value="NZ_QURB01000001.1"/>
</dbReference>
<dbReference type="InterPro" id="IPR036318">
    <property type="entry name" value="FAD-bd_PCMH-like_sf"/>
</dbReference>
<evidence type="ECO:0000256" key="2">
    <source>
        <dbReference type="ARBA" id="ARBA00022692"/>
    </source>
</evidence>
<dbReference type="Gene3D" id="3.30.465.10">
    <property type="match status" value="1"/>
</dbReference>
<dbReference type="Pfam" id="PF03471">
    <property type="entry name" value="CorC_HlyC"/>
    <property type="match status" value="1"/>
</dbReference>
<dbReference type="InterPro" id="IPR002550">
    <property type="entry name" value="CNNM"/>
</dbReference>
<dbReference type="PROSITE" id="PS51846">
    <property type="entry name" value="CNNM"/>
    <property type="match status" value="1"/>
</dbReference>
<evidence type="ECO:0000256" key="7">
    <source>
        <dbReference type="PROSITE-ProRule" id="PRU01193"/>
    </source>
</evidence>
<feature type="domain" description="CNNM transmembrane" evidence="9">
    <location>
        <begin position="1"/>
        <end position="197"/>
    </location>
</feature>
<dbReference type="CDD" id="cd04590">
    <property type="entry name" value="CBS_pair_CorC_HlyC_assoc"/>
    <property type="match status" value="1"/>
</dbReference>
<dbReference type="InterPro" id="IPR000644">
    <property type="entry name" value="CBS_dom"/>
</dbReference>
<feature type="transmembrane region" description="Helical" evidence="8">
    <location>
        <begin position="58"/>
        <end position="76"/>
    </location>
</feature>
<evidence type="ECO:0000256" key="5">
    <source>
        <dbReference type="ARBA" id="ARBA00023122"/>
    </source>
</evidence>
<sequence>MDPSSLIVIVIAICASAFFSGMEIAFITANRLKIELDSQKGSFSGRVLANFVKNDSRFIATMLLGNNIALVVYGIWMAKIMQPWIEPWVGGSEAAVLLVQTILSTLLILVTAEFIPKATFQINPNRVLQFLSFPLALIYGLLYPLTIFTMTISNGLLNLFGMDTKSGELVFSKIDLDDYVRDLNERMEDENELDNEMQILQNAIGFSDVKARDCMIPRTEIVALDIESSIDELRIRFIETGLSKILIYRDTIDNIIGYVHSFELFKKPKRIKEVLIPIGFVPEAVLAKNLLELFAKQHGNIAVVVDEYGGTSGLITIEDVVEEIFGDIEDEHDMDQLLEQQIDETTYLFSARQDIDHINETYGFELEESSEYETLGGLVLHYLESIPEEGTVLELEDFSMRIEAVSDRRIEVIRLKKHTNN</sequence>
<gene>
    <name evidence="10" type="ORF">DXU93_01285</name>
</gene>
<keyword evidence="4 7" id="KW-1133">Transmembrane helix</keyword>
<dbReference type="Pfam" id="PF01595">
    <property type="entry name" value="CNNM"/>
    <property type="match status" value="1"/>
</dbReference>
<dbReference type="PANTHER" id="PTHR22777:SF17">
    <property type="entry name" value="UPF0053 PROTEIN SLL0260"/>
    <property type="match status" value="1"/>
</dbReference>
<reference evidence="10 11" key="1">
    <citation type="submission" date="2018-08" db="EMBL/GenBank/DDBJ databases">
        <title>The draft genome squence of Brumimicrobium sp. N62.</title>
        <authorList>
            <person name="Du Z.-J."/>
            <person name="Luo H.-R."/>
        </authorList>
    </citation>
    <scope>NUCLEOTIDE SEQUENCE [LARGE SCALE GENOMIC DNA]</scope>
    <source>
        <strain evidence="10 11">N62</strain>
    </source>
</reference>
<dbReference type="SMART" id="SM01091">
    <property type="entry name" value="CorC_HlyC"/>
    <property type="match status" value="1"/>
</dbReference>
<evidence type="ECO:0000256" key="1">
    <source>
        <dbReference type="ARBA" id="ARBA00004141"/>
    </source>
</evidence>